<name>A0A401ZNA3_9CHLR</name>
<gene>
    <name evidence="2" type="ORF">KDAU_56190</name>
</gene>
<evidence type="ECO:0000313" key="2">
    <source>
        <dbReference type="EMBL" id="GCE08290.1"/>
    </source>
</evidence>
<dbReference type="RefSeq" id="WP_126600747.1">
    <property type="nucleotide sequence ID" value="NZ_BIFQ01000002.1"/>
</dbReference>
<feature type="transmembrane region" description="Helical" evidence="1">
    <location>
        <begin position="59"/>
        <end position="76"/>
    </location>
</feature>
<accession>A0A401ZNA3</accession>
<comment type="caution">
    <text evidence="2">The sequence shown here is derived from an EMBL/GenBank/DDBJ whole genome shotgun (WGS) entry which is preliminary data.</text>
</comment>
<reference evidence="3" key="1">
    <citation type="submission" date="2018-12" db="EMBL/GenBank/DDBJ databases">
        <title>Tengunoibacter tsumagoiensis gen. nov., sp. nov., Dictyobacter kobayashii sp. nov., D. alpinus sp. nov., and D. joshuensis sp. nov. and description of Dictyobacteraceae fam. nov. within the order Ktedonobacterales isolated from Tengu-no-mugimeshi.</title>
        <authorList>
            <person name="Wang C.M."/>
            <person name="Zheng Y."/>
            <person name="Sakai Y."/>
            <person name="Toyoda A."/>
            <person name="Minakuchi Y."/>
            <person name="Abe K."/>
            <person name="Yokota A."/>
            <person name="Yabe S."/>
        </authorList>
    </citation>
    <scope>NUCLEOTIDE SEQUENCE [LARGE SCALE GENOMIC DNA]</scope>
    <source>
        <strain evidence="3">S-27</strain>
    </source>
</reference>
<keyword evidence="3" id="KW-1185">Reference proteome</keyword>
<protein>
    <submittedName>
        <fullName evidence="2">Uncharacterized protein</fullName>
    </submittedName>
</protein>
<keyword evidence="1" id="KW-0812">Transmembrane</keyword>
<keyword evidence="1" id="KW-0472">Membrane</keyword>
<dbReference type="AlphaFoldDB" id="A0A401ZNA3"/>
<sequence>MQGFATGPIKGSPELKTSQRSNIFYLLSAIIYVLLLLGIAVDFFLSFSHFDEFLARNRMLVFFLFLLLQFAFSYVTNRKAVSYWRRIEQRRFAAASGDHAWDAIEQPTANPAALGLPVTIPMRTHATQNTWHLARIIVMMVIYFVVLSALCAWSSDILIVISRNRFYDFLFACIFLFLLVALLFLWSRSKVSKPNVIVTEQGAQVGSSLVKWEEARLFAMYKNLNASGTTYELSSVSDIVRWTVFPGSVEKSTEESSHTAPADEPSRQVRALNELVVARTGLPLSDLR</sequence>
<evidence type="ECO:0000313" key="3">
    <source>
        <dbReference type="Proteomes" id="UP000287224"/>
    </source>
</evidence>
<proteinExistence type="predicted"/>
<organism evidence="2 3">
    <name type="scientific">Dictyobacter aurantiacus</name>
    <dbReference type="NCBI Taxonomy" id="1936993"/>
    <lineage>
        <taxon>Bacteria</taxon>
        <taxon>Bacillati</taxon>
        <taxon>Chloroflexota</taxon>
        <taxon>Ktedonobacteria</taxon>
        <taxon>Ktedonobacterales</taxon>
        <taxon>Dictyobacteraceae</taxon>
        <taxon>Dictyobacter</taxon>
    </lineage>
</organism>
<evidence type="ECO:0000256" key="1">
    <source>
        <dbReference type="SAM" id="Phobius"/>
    </source>
</evidence>
<keyword evidence="1" id="KW-1133">Transmembrane helix</keyword>
<feature type="transmembrane region" description="Helical" evidence="1">
    <location>
        <begin position="166"/>
        <end position="186"/>
    </location>
</feature>
<dbReference type="Proteomes" id="UP000287224">
    <property type="component" value="Unassembled WGS sequence"/>
</dbReference>
<dbReference type="EMBL" id="BIFQ01000002">
    <property type="protein sequence ID" value="GCE08290.1"/>
    <property type="molecule type" value="Genomic_DNA"/>
</dbReference>
<feature type="transmembrane region" description="Helical" evidence="1">
    <location>
        <begin position="132"/>
        <end position="154"/>
    </location>
</feature>
<feature type="transmembrane region" description="Helical" evidence="1">
    <location>
        <begin position="23"/>
        <end position="47"/>
    </location>
</feature>
<dbReference type="OrthoDB" id="167017at2"/>